<evidence type="ECO:0000313" key="6">
    <source>
        <dbReference type="Proteomes" id="UP000240572"/>
    </source>
</evidence>
<dbReference type="EMBL" id="PYGD01000002">
    <property type="protein sequence ID" value="PSK93314.1"/>
    <property type="molecule type" value="Genomic_DNA"/>
</dbReference>
<dbReference type="GO" id="GO:0071949">
    <property type="term" value="F:FAD binding"/>
    <property type="evidence" value="ECO:0007669"/>
    <property type="project" value="InterPro"/>
</dbReference>
<dbReference type="Gene3D" id="3.30.70.2450">
    <property type="match status" value="1"/>
</dbReference>
<dbReference type="Pfam" id="PF01494">
    <property type="entry name" value="FAD_binding_3"/>
    <property type="match status" value="1"/>
</dbReference>
<dbReference type="AlphaFoldDB" id="A0A2P8D7W4"/>
<evidence type="ECO:0000256" key="1">
    <source>
        <dbReference type="ARBA" id="ARBA00001974"/>
    </source>
</evidence>
<dbReference type="InterPro" id="IPR050641">
    <property type="entry name" value="RIFMO-like"/>
</dbReference>
<evidence type="ECO:0000256" key="2">
    <source>
        <dbReference type="ARBA" id="ARBA00022630"/>
    </source>
</evidence>
<dbReference type="InterPro" id="IPR002938">
    <property type="entry name" value="FAD-bd"/>
</dbReference>
<proteinExistence type="predicted"/>
<keyword evidence="3" id="KW-0274">FAD</keyword>
<evidence type="ECO:0000313" key="5">
    <source>
        <dbReference type="EMBL" id="PSK93314.1"/>
    </source>
</evidence>
<dbReference type="GO" id="GO:0016709">
    <property type="term" value="F:oxidoreductase activity, acting on paired donors, with incorporation or reduction of molecular oxygen, NAD(P)H as one donor, and incorporation of one atom of oxygen"/>
    <property type="evidence" value="ECO:0007669"/>
    <property type="project" value="UniProtKB-ARBA"/>
</dbReference>
<dbReference type="PANTHER" id="PTHR43004:SF19">
    <property type="entry name" value="BINDING MONOOXYGENASE, PUTATIVE (JCVI)-RELATED"/>
    <property type="match status" value="1"/>
</dbReference>
<comment type="cofactor">
    <cofactor evidence="1">
        <name>FAD</name>
        <dbReference type="ChEBI" id="CHEBI:57692"/>
    </cofactor>
</comment>
<organism evidence="5 6">
    <name type="scientific">Taibaiella chishuiensis</name>
    <dbReference type="NCBI Taxonomy" id="1434707"/>
    <lineage>
        <taxon>Bacteria</taxon>
        <taxon>Pseudomonadati</taxon>
        <taxon>Bacteroidota</taxon>
        <taxon>Chitinophagia</taxon>
        <taxon>Chitinophagales</taxon>
        <taxon>Chitinophagaceae</taxon>
        <taxon>Taibaiella</taxon>
    </lineage>
</organism>
<comment type="caution">
    <text evidence="5">The sequence shown here is derived from an EMBL/GenBank/DDBJ whole genome shotgun (WGS) entry which is preliminary data.</text>
</comment>
<gene>
    <name evidence="5" type="ORF">B0I18_102284</name>
</gene>
<dbReference type="Gene3D" id="3.50.50.60">
    <property type="entry name" value="FAD/NAD(P)-binding domain"/>
    <property type="match status" value="1"/>
</dbReference>
<protein>
    <submittedName>
        <fullName evidence="5">2-polyprenyl-6-methoxyphenol hydroxylase-like FAD-dependent oxidoreductase</fullName>
    </submittedName>
</protein>
<dbReference type="OrthoDB" id="9766816at2"/>
<dbReference type="Proteomes" id="UP000240572">
    <property type="component" value="Unassembled WGS sequence"/>
</dbReference>
<evidence type="ECO:0000256" key="3">
    <source>
        <dbReference type="ARBA" id="ARBA00022827"/>
    </source>
</evidence>
<accession>A0A2P8D7W4</accession>
<dbReference type="InterPro" id="IPR036188">
    <property type="entry name" value="FAD/NAD-bd_sf"/>
</dbReference>
<dbReference type="PRINTS" id="PR00420">
    <property type="entry name" value="RNGMNOXGNASE"/>
</dbReference>
<name>A0A2P8D7W4_9BACT</name>
<keyword evidence="2" id="KW-0285">Flavoprotein</keyword>
<dbReference type="PROSITE" id="PS51257">
    <property type="entry name" value="PROKAR_LIPOPROTEIN"/>
    <property type="match status" value="1"/>
</dbReference>
<reference evidence="5 6" key="1">
    <citation type="submission" date="2018-03" db="EMBL/GenBank/DDBJ databases">
        <title>Genomic Encyclopedia of Type Strains, Phase III (KMG-III): the genomes of soil and plant-associated and newly described type strains.</title>
        <authorList>
            <person name="Whitman W."/>
        </authorList>
    </citation>
    <scope>NUCLEOTIDE SEQUENCE [LARGE SCALE GENOMIC DNA]</scope>
    <source>
        <strain evidence="5 6">CGMCC 1.12700</strain>
    </source>
</reference>
<feature type="domain" description="FAD-binding" evidence="4">
    <location>
        <begin position="7"/>
        <end position="338"/>
    </location>
</feature>
<evidence type="ECO:0000259" key="4">
    <source>
        <dbReference type="Pfam" id="PF01494"/>
    </source>
</evidence>
<dbReference type="Gene3D" id="3.40.30.120">
    <property type="match status" value="1"/>
</dbReference>
<sequence length="504" mass="55390">MNNKNEYAVIIAGAGPTGLMLACELNLMGVDVAVFERREQGTTGASRAPGIHSRTMEILAMRGLADRFRQAGTSLPFVLFSGMPMHPKSMDPDWPDGLILPQHQTEAFLLERALALGVVIHWSTELLYFQQEESQVTLWVKEQGAVKTFRAQYLAGCDGGSSVIRKLCGEPFSGEDAVSHWLVADVQLDRPPADGAAFGRNLRIGTYQVTDIEDDWFRVSLLTLVPPQDRYAPVTLEELRQAMIEGIGTDFGLRSARWLSRFGDGFRQVQQYRHQRVFLLGDAAHTHSPIGGQGLNLGIQDAFNLGWKLALVVQGQAPGSLLDTFNEERKEVGAAVLKIARAQTALIKPGTQIEALRGLIADLLTMPDVILHLSKLFSGLGARYSWAADQHPLVGQRVPDFQIRTGKGARTLFEQLQNGRPVLLHFDAKNRLILPEPYTTRVDSVEVAPLADRGEPVWKLPVVGQVPALAYAFVRPDGIVAWVQPAADALDADQLNTALQTWLG</sequence>
<dbReference type="SUPFAM" id="SSF51905">
    <property type="entry name" value="FAD/NAD(P)-binding domain"/>
    <property type="match status" value="1"/>
</dbReference>
<keyword evidence="6" id="KW-1185">Reference proteome</keyword>
<dbReference type="PANTHER" id="PTHR43004">
    <property type="entry name" value="TRK SYSTEM POTASSIUM UPTAKE PROTEIN"/>
    <property type="match status" value="1"/>
</dbReference>
<dbReference type="RefSeq" id="WP_106522328.1">
    <property type="nucleotide sequence ID" value="NZ_PYGD01000002.1"/>
</dbReference>
<dbReference type="Pfam" id="PF21274">
    <property type="entry name" value="Rng_hyd_C"/>
    <property type="match status" value="1"/>
</dbReference>